<comment type="caution">
    <text evidence="13">The sequence shown here is derived from an EMBL/GenBank/DDBJ whole genome shotgun (WGS) entry which is preliminary data.</text>
</comment>
<dbReference type="AlphaFoldDB" id="A0A645FN96"/>
<evidence type="ECO:0000256" key="8">
    <source>
        <dbReference type="ARBA" id="ARBA00023136"/>
    </source>
</evidence>
<feature type="transmembrane region" description="Helical" evidence="10">
    <location>
        <begin position="104"/>
        <end position="125"/>
    </location>
</feature>
<dbReference type="PANTHER" id="PTHR47755:SF1">
    <property type="entry name" value="CELL DIVISION PROTEIN FTSX"/>
    <property type="match status" value="1"/>
</dbReference>
<feature type="transmembrane region" description="Helical" evidence="10">
    <location>
        <begin position="150"/>
        <end position="174"/>
    </location>
</feature>
<dbReference type="InterPro" id="IPR040690">
    <property type="entry name" value="FtsX_ECD"/>
</dbReference>
<evidence type="ECO:0000256" key="10">
    <source>
        <dbReference type="SAM" id="Phobius"/>
    </source>
</evidence>
<keyword evidence="5 13" id="KW-0132">Cell division</keyword>
<dbReference type="InterPro" id="IPR004513">
    <property type="entry name" value="FtsX"/>
</dbReference>
<evidence type="ECO:0000256" key="7">
    <source>
        <dbReference type="ARBA" id="ARBA00022989"/>
    </source>
</evidence>
<dbReference type="Pfam" id="PF18075">
    <property type="entry name" value="FtsX_ECD"/>
    <property type="match status" value="1"/>
</dbReference>
<dbReference type="InterPro" id="IPR003838">
    <property type="entry name" value="ABC3_permease_C"/>
</dbReference>
<reference evidence="13" key="1">
    <citation type="submission" date="2019-08" db="EMBL/GenBank/DDBJ databases">
        <authorList>
            <person name="Kucharzyk K."/>
            <person name="Murdoch R.W."/>
            <person name="Higgins S."/>
            <person name="Loffler F."/>
        </authorList>
    </citation>
    <scope>NUCLEOTIDE SEQUENCE</scope>
</reference>
<keyword evidence="7 10" id="KW-1133">Transmembrane helix</keyword>
<evidence type="ECO:0000256" key="9">
    <source>
        <dbReference type="ARBA" id="ARBA00023306"/>
    </source>
</evidence>
<feature type="domain" description="ABC3 transporter permease C-terminal" evidence="11">
    <location>
        <begin position="113"/>
        <end position="230"/>
    </location>
</feature>
<accession>A0A645FN96</accession>
<evidence type="ECO:0000256" key="2">
    <source>
        <dbReference type="ARBA" id="ARBA00007379"/>
    </source>
</evidence>
<evidence type="ECO:0000256" key="6">
    <source>
        <dbReference type="ARBA" id="ARBA00022692"/>
    </source>
</evidence>
<feature type="domain" description="FtsX extracellular" evidence="12">
    <location>
        <begin position="1"/>
        <end position="88"/>
    </location>
</feature>
<keyword evidence="4" id="KW-1003">Cell membrane</keyword>
<dbReference type="Gene3D" id="3.30.70.3040">
    <property type="match status" value="1"/>
</dbReference>
<protein>
    <recommendedName>
        <fullName evidence="3">Cell division protein FtsX</fullName>
    </recommendedName>
</protein>
<evidence type="ECO:0000256" key="3">
    <source>
        <dbReference type="ARBA" id="ARBA00021907"/>
    </source>
</evidence>
<evidence type="ECO:0000256" key="1">
    <source>
        <dbReference type="ARBA" id="ARBA00004651"/>
    </source>
</evidence>
<dbReference type="PANTHER" id="PTHR47755">
    <property type="entry name" value="CELL DIVISION PROTEIN FTSX"/>
    <property type="match status" value="1"/>
</dbReference>
<dbReference type="Pfam" id="PF02687">
    <property type="entry name" value="FtsX"/>
    <property type="match status" value="1"/>
</dbReference>
<evidence type="ECO:0000259" key="11">
    <source>
        <dbReference type="Pfam" id="PF02687"/>
    </source>
</evidence>
<gene>
    <name evidence="13" type="primary">ftsX_29</name>
    <name evidence="13" type="ORF">SDC9_163231</name>
</gene>
<keyword evidence="6 10" id="KW-0812">Transmembrane</keyword>
<dbReference type="GO" id="GO:0005886">
    <property type="term" value="C:plasma membrane"/>
    <property type="evidence" value="ECO:0007669"/>
    <property type="project" value="UniProtKB-SubCell"/>
</dbReference>
<evidence type="ECO:0000256" key="4">
    <source>
        <dbReference type="ARBA" id="ARBA00022475"/>
    </source>
</evidence>
<comment type="similarity">
    <text evidence="2">Belongs to the ABC-4 integral membrane protein family. FtsX subfamily.</text>
</comment>
<organism evidence="13">
    <name type="scientific">bioreactor metagenome</name>
    <dbReference type="NCBI Taxonomy" id="1076179"/>
    <lineage>
        <taxon>unclassified sequences</taxon>
        <taxon>metagenomes</taxon>
        <taxon>ecological metagenomes</taxon>
    </lineage>
</organism>
<evidence type="ECO:0000259" key="12">
    <source>
        <dbReference type="Pfam" id="PF18075"/>
    </source>
</evidence>
<comment type="subcellular location">
    <subcellularLocation>
        <location evidence="1">Cell membrane</location>
        <topology evidence="1">Multi-pass membrane protein</topology>
    </subcellularLocation>
</comment>
<dbReference type="GO" id="GO:0051301">
    <property type="term" value="P:cell division"/>
    <property type="evidence" value="ECO:0007669"/>
    <property type="project" value="UniProtKB-KW"/>
</dbReference>
<keyword evidence="9" id="KW-0131">Cell cycle</keyword>
<name>A0A645FN96_9ZZZZ</name>
<feature type="transmembrane region" description="Helical" evidence="10">
    <location>
        <begin position="205"/>
        <end position="225"/>
    </location>
</feature>
<evidence type="ECO:0000313" key="13">
    <source>
        <dbReference type="EMBL" id="MPN15895.1"/>
    </source>
</evidence>
<proteinExistence type="inferred from homology"/>
<keyword evidence="8 10" id="KW-0472">Membrane</keyword>
<dbReference type="EMBL" id="VSSQ01062770">
    <property type="protein sequence ID" value="MPN15895.1"/>
    <property type="molecule type" value="Genomic_DNA"/>
</dbReference>
<sequence>MKEDADDDAIESIRNALNSISGITDITYVSKEDALKDMTEKYGDIDAYIQMFGDTNFFKPSFRITYAQASEADNIVYLIQQIPNIDKINSRQDIAKKIEELKSAVSLIFTWLVLLLFIVSIFVIINTVKASVFARKDEIAIMRYVGASRFFIGFPFFSQGIVIGAISAGIAYFMQSYLYEYFAQGTLGGYSIINIIPFNTVNIKILIAFLVIGIVTGVTGSVISLRRYTKV</sequence>
<evidence type="ECO:0000256" key="5">
    <source>
        <dbReference type="ARBA" id="ARBA00022618"/>
    </source>
</evidence>